<keyword evidence="5" id="KW-1185">Reference proteome</keyword>
<evidence type="ECO:0000259" key="3">
    <source>
        <dbReference type="Pfam" id="PF13192"/>
    </source>
</evidence>
<dbReference type="PANTHER" id="PTHR36450:SF1">
    <property type="entry name" value="THIOREDOXIN"/>
    <property type="match status" value="1"/>
</dbReference>
<reference evidence="4 5" key="1">
    <citation type="submission" date="2014-09" db="EMBL/GenBank/DDBJ databases">
        <title>Draft Genome Sequence of Draconibacterium sp. JN14CK-3.</title>
        <authorList>
            <person name="Dong C."/>
            <person name="Lai Q."/>
            <person name="Shao Z."/>
        </authorList>
    </citation>
    <scope>NUCLEOTIDE SEQUENCE [LARGE SCALE GENOMIC DNA]</scope>
    <source>
        <strain evidence="4 5">JN14CK-3</strain>
    </source>
</reference>
<dbReference type="Gene3D" id="3.40.30.10">
    <property type="entry name" value="Glutaredoxin"/>
    <property type="match status" value="1"/>
</dbReference>
<dbReference type="SUPFAM" id="SSF52833">
    <property type="entry name" value="Thioredoxin-like"/>
    <property type="match status" value="1"/>
</dbReference>
<dbReference type="Proteomes" id="UP000032544">
    <property type="component" value="Unassembled WGS sequence"/>
</dbReference>
<evidence type="ECO:0000256" key="2">
    <source>
        <dbReference type="PIRSR" id="PIRSR037031-51"/>
    </source>
</evidence>
<dbReference type="InterPro" id="IPR005243">
    <property type="entry name" value="THIRX-like_proc"/>
</dbReference>
<comment type="caution">
    <text evidence="4">The sequence shown here is derived from an EMBL/GenBank/DDBJ whole genome shotgun (WGS) entry which is preliminary data.</text>
</comment>
<dbReference type="STRING" id="1544798.LH29_13285"/>
<dbReference type="OrthoDB" id="9800630at2"/>
<sequence length="76" mass="8310">MEIKVLGTGCAKCKKLEEKTRNAVSELGIEASIEKVEDIYKIMQFGVMNTPALVVDGKVVMSGRLPGNKELKELLS</sequence>
<feature type="active site" description="Nucleophile" evidence="1">
    <location>
        <position position="13"/>
    </location>
</feature>
<keyword evidence="2" id="KW-0676">Redox-active center</keyword>
<dbReference type="PIRSF" id="PIRSF037031">
    <property type="entry name" value="Redox_disulphide_2"/>
    <property type="match status" value="1"/>
</dbReference>
<dbReference type="AlphaFoldDB" id="A0A0D8J922"/>
<accession>A0A0D8J922</accession>
<dbReference type="InterPro" id="IPR036249">
    <property type="entry name" value="Thioredoxin-like_sf"/>
</dbReference>
<evidence type="ECO:0000313" key="4">
    <source>
        <dbReference type="EMBL" id="KJF43224.1"/>
    </source>
</evidence>
<organism evidence="4 5">
    <name type="scientific">Draconibacterium sediminis</name>
    <dbReference type="NCBI Taxonomy" id="1544798"/>
    <lineage>
        <taxon>Bacteria</taxon>
        <taxon>Pseudomonadati</taxon>
        <taxon>Bacteroidota</taxon>
        <taxon>Bacteroidia</taxon>
        <taxon>Marinilabiliales</taxon>
        <taxon>Prolixibacteraceae</taxon>
        <taxon>Draconibacterium</taxon>
    </lineage>
</organism>
<dbReference type="RefSeq" id="WP_045030389.1">
    <property type="nucleotide sequence ID" value="NZ_JRHC01000003.1"/>
</dbReference>
<protein>
    <submittedName>
        <fullName evidence="4">Redox-active disulfide protein 2</fullName>
    </submittedName>
</protein>
<feature type="active site" description="Nucleophile" evidence="1">
    <location>
        <position position="10"/>
    </location>
</feature>
<dbReference type="PANTHER" id="PTHR36450">
    <property type="entry name" value="THIOREDOXIN"/>
    <property type="match status" value="1"/>
</dbReference>
<keyword evidence="2" id="KW-1015">Disulfide bond</keyword>
<proteinExistence type="predicted"/>
<evidence type="ECO:0000256" key="1">
    <source>
        <dbReference type="PIRSR" id="PIRSR037031-50"/>
    </source>
</evidence>
<dbReference type="Pfam" id="PF13192">
    <property type="entry name" value="Thioredoxin_3"/>
    <property type="match status" value="1"/>
</dbReference>
<evidence type="ECO:0000313" key="5">
    <source>
        <dbReference type="Proteomes" id="UP000032544"/>
    </source>
</evidence>
<dbReference type="InterPro" id="IPR012336">
    <property type="entry name" value="Thioredoxin-like_fold"/>
</dbReference>
<name>A0A0D8J922_9BACT</name>
<feature type="disulfide bond" description="Redox-active" evidence="2">
    <location>
        <begin position="10"/>
        <end position="13"/>
    </location>
</feature>
<dbReference type="NCBIfam" id="TIGR00412">
    <property type="entry name" value="redox_disulf_2"/>
    <property type="match status" value="1"/>
</dbReference>
<dbReference type="PATRIC" id="fig|1544798.3.peg.2818"/>
<gene>
    <name evidence="4" type="ORF">LH29_13285</name>
</gene>
<feature type="domain" description="Thioredoxin-like fold" evidence="3">
    <location>
        <begin position="1"/>
        <end position="75"/>
    </location>
</feature>
<dbReference type="EMBL" id="JRHC01000003">
    <property type="protein sequence ID" value="KJF43224.1"/>
    <property type="molecule type" value="Genomic_DNA"/>
</dbReference>